<dbReference type="OrthoDB" id="749947at2"/>
<keyword evidence="1" id="KW-0812">Transmembrane</keyword>
<sequence>MNKERVDYLHQQYIHNQMSSSEFEEWKSLVGNLSSEEDIKVAMDDHWTSFQDDHLLRMPVAKSDAIYNRMLAGRKIKRIYWKWIAAAAAIIMVVGSVSLLNSTDDRIHVEAGKNTATLTLPNGKAIALSDAKSGLVIDAGKLTYDDGSSVSDAAVGLNEDNEAAMLSISTPKGGTYEIVLRDGTHVWLNADSKLEFPAKFLSSGRVVKLSGEGYFEVAKNKQAPFRVLTKVQEIEVLGTHFNVDAYDNEKSVKTTLLEGLVKVSANGVDKLLDPGFQSVNTGNRISIAKVDVNAAIAWKNKQFVFESENIKSIMRKVERWYNVEVIYTDEVSEETFSGGVSRFDNLSEVLKSLESTGNVSFKVKGRIVYVSR</sequence>
<dbReference type="AlphaFoldDB" id="A0A4V5NYL3"/>
<evidence type="ECO:0000256" key="1">
    <source>
        <dbReference type="SAM" id="Phobius"/>
    </source>
</evidence>
<dbReference type="RefSeq" id="WP_136837383.1">
    <property type="nucleotide sequence ID" value="NZ_SWBQ01000005.1"/>
</dbReference>
<name>A0A4V5NYL3_9SPHI</name>
<dbReference type="Proteomes" id="UP000307244">
    <property type="component" value="Unassembled WGS sequence"/>
</dbReference>
<gene>
    <name evidence="4" type="ORF">FA047_17555</name>
</gene>
<protein>
    <submittedName>
        <fullName evidence="4">FecR family protein</fullName>
    </submittedName>
</protein>
<dbReference type="GO" id="GO:0016989">
    <property type="term" value="F:sigma factor antagonist activity"/>
    <property type="evidence" value="ECO:0007669"/>
    <property type="project" value="TreeGrafter"/>
</dbReference>
<comment type="caution">
    <text evidence="4">The sequence shown here is derived from an EMBL/GenBank/DDBJ whole genome shotgun (WGS) entry which is preliminary data.</text>
</comment>
<keyword evidence="1" id="KW-0472">Membrane</keyword>
<feature type="transmembrane region" description="Helical" evidence="1">
    <location>
        <begin position="79"/>
        <end position="100"/>
    </location>
</feature>
<organism evidence="4 5">
    <name type="scientific">Pedobacter frigoris</name>
    <dbReference type="NCBI Taxonomy" id="2571272"/>
    <lineage>
        <taxon>Bacteria</taxon>
        <taxon>Pseudomonadati</taxon>
        <taxon>Bacteroidota</taxon>
        <taxon>Sphingobacteriia</taxon>
        <taxon>Sphingobacteriales</taxon>
        <taxon>Sphingobacteriaceae</taxon>
        <taxon>Pedobacter</taxon>
    </lineage>
</organism>
<dbReference type="PANTHER" id="PTHR30273:SF2">
    <property type="entry name" value="PROTEIN FECR"/>
    <property type="match status" value="1"/>
</dbReference>
<feature type="domain" description="FecR protein" evidence="2">
    <location>
        <begin position="168"/>
        <end position="262"/>
    </location>
</feature>
<dbReference type="Pfam" id="PF16344">
    <property type="entry name" value="FecR_C"/>
    <property type="match status" value="1"/>
</dbReference>
<dbReference type="PANTHER" id="PTHR30273">
    <property type="entry name" value="PERIPLASMIC SIGNAL SENSOR AND SIGMA FACTOR ACTIVATOR FECR-RELATED"/>
    <property type="match status" value="1"/>
</dbReference>
<keyword evidence="1" id="KW-1133">Transmembrane helix</keyword>
<accession>A0A4V5NYL3</accession>
<dbReference type="EMBL" id="SWBQ01000005">
    <property type="protein sequence ID" value="TKC04390.1"/>
    <property type="molecule type" value="Genomic_DNA"/>
</dbReference>
<reference evidence="4 5" key="1">
    <citation type="submission" date="2019-04" db="EMBL/GenBank/DDBJ databases">
        <title>Pedobacter sp. RP-3-15 sp. nov., isolated from Arctic soil.</title>
        <authorList>
            <person name="Dahal R.H."/>
            <person name="Kim D.-U."/>
        </authorList>
    </citation>
    <scope>NUCLEOTIDE SEQUENCE [LARGE SCALE GENOMIC DNA]</scope>
    <source>
        <strain evidence="4 5">RP-3-15</strain>
    </source>
</reference>
<dbReference type="Gene3D" id="3.55.50.30">
    <property type="match status" value="1"/>
</dbReference>
<evidence type="ECO:0000313" key="4">
    <source>
        <dbReference type="EMBL" id="TKC04390.1"/>
    </source>
</evidence>
<dbReference type="InterPro" id="IPR032508">
    <property type="entry name" value="FecR_C"/>
</dbReference>
<evidence type="ECO:0000313" key="5">
    <source>
        <dbReference type="Proteomes" id="UP000307244"/>
    </source>
</evidence>
<dbReference type="InterPro" id="IPR012373">
    <property type="entry name" value="Ferrdict_sens_TM"/>
</dbReference>
<dbReference type="Gene3D" id="2.60.120.1440">
    <property type="match status" value="1"/>
</dbReference>
<proteinExistence type="predicted"/>
<feature type="domain" description="Protein FecR C-terminal" evidence="3">
    <location>
        <begin position="302"/>
        <end position="370"/>
    </location>
</feature>
<dbReference type="InterPro" id="IPR006860">
    <property type="entry name" value="FecR"/>
</dbReference>
<evidence type="ECO:0000259" key="3">
    <source>
        <dbReference type="Pfam" id="PF16344"/>
    </source>
</evidence>
<dbReference type="Pfam" id="PF04773">
    <property type="entry name" value="FecR"/>
    <property type="match status" value="1"/>
</dbReference>
<keyword evidence="5" id="KW-1185">Reference proteome</keyword>
<evidence type="ECO:0000259" key="2">
    <source>
        <dbReference type="Pfam" id="PF04773"/>
    </source>
</evidence>